<evidence type="ECO:0000256" key="6">
    <source>
        <dbReference type="ARBA" id="ARBA00022989"/>
    </source>
</evidence>
<feature type="transmembrane region" description="Helical" evidence="11">
    <location>
        <begin position="561"/>
        <end position="583"/>
    </location>
</feature>
<organism evidence="13 14">
    <name type="scientific">Caerostris darwini</name>
    <dbReference type="NCBI Taxonomy" id="1538125"/>
    <lineage>
        <taxon>Eukaryota</taxon>
        <taxon>Metazoa</taxon>
        <taxon>Ecdysozoa</taxon>
        <taxon>Arthropoda</taxon>
        <taxon>Chelicerata</taxon>
        <taxon>Arachnida</taxon>
        <taxon>Araneae</taxon>
        <taxon>Araneomorphae</taxon>
        <taxon>Entelegynae</taxon>
        <taxon>Araneoidea</taxon>
        <taxon>Araneidae</taxon>
        <taxon>Caerostris</taxon>
    </lineage>
</organism>
<name>A0AAV4Q0Z2_9ARAC</name>
<keyword evidence="9" id="KW-0325">Glycoprotein</keyword>
<evidence type="ECO:0000256" key="5">
    <source>
        <dbReference type="ARBA" id="ARBA00022882"/>
    </source>
</evidence>
<accession>A0AAV4Q0Z2</accession>
<keyword evidence="2" id="KW-0813">Transport</keyword>
<keyword evidence="5" id="KW-0851">Voltage-gated channel</keyword>
<feature type="transmembrane region" description="Helical" evidence="11">
    <location>
        <begin position="210"/>
        <end position="228"/>
    </location>
</feature>
<dbReference type="Pfam" id="PF00520">
    <property type="entry name" value="Ion_trans"/>
    <property type="match status" value="2"/>
</dbReference>
<feature type="domain" description="Ion transport" evidence="12">
    <location>
        <begin position="526"/>
        <end position="780"/>
    </location>
</feature>
<evidence type="ECO:0000259" key="12">
    <source>
        <dbReference type="Pfam" id="PF00520"/>
    </source>
</evidence>
<feature type="transmembrane region" description="Helical" evidence="11">
    <location>
        <begin position="348"/>
        <end position="367"/>
    </location>
</feature>
<keyword evidence="7" id="KW-0406">Ion transport</keyword>
<comment type="caution">
    <text evidence="13">The sequence shown here is derived from an EMBL/GenBank/DDBJ whole genome shotgun (WGS) entry which is preliminary data.</text>
</comment>
<dbReference type="AlphaFoldDB" id="A0AAV4Q0Z2"/>
<keyword evidence="6 11" id="KW-1133">Transmembrane helix</keyword>
<feature type="transmembrane region" description="Helical" evidence="11">
    <location>
        <begin position="750"/>
        <end position="772"/>
    </location>
</feature>
<dbReference type="FunFam" id="1.20.120.350:FF:000009">
    <property type="entry name" value="Voltage-dependent T-type calcium channel subunit alpha"/>
    <property type="match status" value="1"/>
</dbReference>
<evidence type="ECO:0000313" key="14">
    <source>
        <dbReference type="Proteomes" id="UP001054837"/>
    </source>
</evidence>
<dbReference type="InterPro" id="IPR043203">
    <property type="entry name" value="VGCC_Ca_Na"/>
</dbReference>
<evidence type="ECO:0000256" key="4">
    <source>
        <dbReference type="ARBA" id="ARBA00022737"/>
    </source>
</evidence>
<dbReference type="FunFam" id="1.20.120.350:FF:000008">
    <property type="entry name" value="Voltage-dependent T-type calcium channel subunit alpha"/>
    <property type="match status" value="1"/>
</dbReference>
<dbReference type="InterPro" id="IPR005821">
    <property type="entry name" value="Ion_trans_dom"/>
</dbReference>
<dbReference type="FunFam" id="1.10.287.70:FF:000120">
    <property type="entry name" value="Voltage-dependent T-type calcium channel subunit alpha"/>
    <property type="match status" value="1"/>
</dbReference>
<dbReference type="FunFam" id="1.10.287.70:FF:000018">
    <property type="entry name" value="Voltage-dependent T-type calcium channel subunit alpha"/>
    <property type="match status" value="1"/>
</dbReference>
<evidence type="ECO:0000256" key="11">
    <source>
        <dbReference type="SAM" id="Phobius"/>
    </source>
</evidence>
<evidence type="ECO:0000256" key="7">
    <source>
        <dbReference type="ARBA" id="ARBA00023065"/>
    </source>
</evidence>
<protein>
    <submittedName>
        <fullName evidence="13">Voltage-dependent T-type calcium channel subunit alpha-1I</fullName>
    </submittedName>
</protein>
<keyword evidence="3 11" id="KW-0812">Transmembrane</keyword>
<comment type="subcellular location">
    <subcellularLocation>
        <location evidence="1">Membrane</location>
        <topology evidence="1">Multi-pass membrane protein</topology>
    </subcellularLocation>
</comment>
<dbReference type="Gene3D" id="1.10.287.70">
    <property type="match status" value="2"/>
</dbReference>
<evidence type="ECO:0000256" key="1">
    <source>
        <dbReference type="ARBA" id="ARBA00004141"/>
    </source>
</evidence>
<dbReference type="EMBL" id="BPLQ01003643">
    <property type="protein sequence ID" value="GIY02114.1"/>
    <property type="molecule type" value="Genomic_DNA"/>
</dbReference>
<dbReference type="Gene3D" id="1.20.120.350">
    <property type="entry name" value="Voltage-gated potassium channels. Chain C"/>
    <property type="match status" value="2"/>
</dbReference>
<keyword evidence="4" id="KW-0677">Repeat</keyword>
<dbReference type="GO" id="GO:0001518">
    <property type="term" value="C:voltage-gated sodium channel complex"/>
    <property type="evidence" value="ECO:0007669"/>
    <property type="project" value="TreeGrafter"/>
</dbReference>
<evidence type="ECO:0000256" key="10">
    <source>
        <dbReference type="ARBA" id="ARBA00023303"/>
    </source>
</evidence>
<dbReference type="GO" id="GO:0070509">
    <property type="term" value="P:calcium ion import"/>
    <property type="evidence" value="ECO:0007669"/>
    <property type="project" value="TreeGrafter"/>
</dbReference>
<dbReference type="GO" id="GO:0043005">
    <property type="term" value="C:neuron projection"/>
    <property type="evidence" value="ECO:0007669"/>
    <property type="project" value="TreeGrafter"/>
</dbReference>
<proteinExistence type="predicted"/>
<dbReference type="GO" id="GO:0005248">
    <property type="term" value="F:voltage-gated sodium channel activity"/>
    <property type="evidence" value="ECO:0007669"/>
    <property type="project" value="TreeGrafter"/>
</dbReference>
<evidence type="ECO:0000256" key="3">
    <source>
        <dbReference type="ARBA" id="ARBA00022692"/>
    </source>
</evidence>
<reference evidence="13 14" key="1">
    <citation type="submission" date="2021-06" db="EMBL/GenBank/DDBJ databases">
        <title>Caerostris darwini draft genome.</title>
        <authorList>
            <person name="Kono N."/>
            <person name="Arakawa K."/>
        </authorList>
    </citation>
    <scope>NUCLEOTIDE SEQUENCE [LARGE SCALE GENOMIC DNA]</scope>
</reference>
<gene>
    <name evidence="13" type="primary">CACNA1I</name>
    <name evidence="13" type="ORF">CDAR_229871</name>
</gene>
<feature type="transmembrane region" description="Helical" evidence="11">
    <location>
        <begin position="528"/>
        <end position="549"/>
    </location>
</feature>
<dbReference type="Proteomes" id="UP001054837">
    <property type="component" value="Unassembled WGS sequence"/>
</dbReference>
<keyword evidence="8 11" id="KW-0472">Membrane</keyword>
<evidence type="ECO:0000313" key="13">
    <source>
        <dbReference type="EMBL" id="GIY02114.1"/>
    </source>
</evidence>
<feature type="domain" description="Ion transport" evidence="12">
    <location>
        <begin position="209"/>
        <end position="481"/>
    </location>
</feature>
<dbReference type="PANTHER" id="PTHR10037:SF230">
    <property type="entry name" value="CA[2+]-CHANNEL PROTEIN ALPHA[[1]] SUBUNIT T, ISOFORM F"/>
    <property type="match status" value="1"/>
</dbReference>
<evidence type="ECO:0000256" key="2">
    <source>
        <dbReference type="ARBA" id="ARBA00022448"/>
    </source>
</evidence>
<keyword evidence="10" id="KW-0407">Ion channel</keyword>
<dbReference type="SUPFAM" id="SSF81324">
    <property type="entry name" value="Voltage-gated potassium channels"/>
    <property type="match status" value="2"/>
</dbReference>
<feature type="transmembrane region" description="Helical" evidence="11">
    <location>
        <begin position="661"/>
        <end position="680"/>
    </location>
</feature>
<keyword evidence="14" id="KW-1185">Reference proteome</keyword>
<dbReference type="InterPro" id="IPR027359">
    <property type="entry name" value="Volt_channel_dom_sf"/>
</dbReference>
<sequence>MNSCPLQAMTRMPCDEEGANSFPEEDHPKVKLKECEGCLNAMEEGIMYTEALKSLNGNKNAPRLHVFNHRHCNGGVPLLRERILKDTEVHLTHKDVSPQYSLRSQDSLPPDLSSLASVSLYPSRHNSVSSTCTAPDPGLVLLEEEEPAPPAPPAPTVPDCKNDKCEITEKICWIIEPKGWIKKRENYSIFLFSPSNRFRQICNHIASKKAFDYAVLFFISLNCITLAMERPTIPPGSLERTILTAANYMFTVVFAIEMFIKVIAKGLWYGNRAYFKSGWNVMDGSLVIISLVDFCLSFIADGSPRIFGILRVFRLLRSLRPLRVINRAPGLKLVVQTLLSSLRPIGNIVLICCTFFIIFGILGVQLFKGSLYYCEGPDVKKVKNRTDCEADARNQWVNQRYNFDNLGQALMSLFVLSSKDGWVNIMYTGLDAVGVDQQPIVNYNEWRLLYFISFLLLVAFFVLNMFVGVVVENFHRCREEQEKEEKALRAAKRAKKMEKKKRKMREPPYYINYSKPRLLTHNIITSKYFDLAIAAVIGLNVVTMATEFYMMPMELVYALKVFNYFFTAVFILEAAMKIVALGLRRYLSDRWNQLDVGIVTLSVIGIVLEEMESEVIPINPTIIRVMRVLRIARVLKLLKMAKGIRALLDTVMQALPQVGNLGLLFFLLFFIFAALGVELFGRLECTDDYPCQGLGEHAHFRNFGMAFLTLFRVATGDNWNGIMKDTLRENCDPSSECIRNCCVSPVIAPLYFVVFVLMAQFVLVNVVVAVLMKHLEESHKHMDDDIEIDAEIERQLAAELAQSVRKKVCIFMYEESQKLSTR</sequence>
<feature type="transmembrane region" description="Helical" evidence="11">
    <location>
        <begin position="448"/>
        <end position="471"/>
    </location>
</feature>
<evidence type="ECO:0000256" key="9">
    <source>
        <dbReference type="ARBA" id="ARBA00023180"/>
    </source>
</evidence>
<dbReference type="PANTHER" id="PTHR10037">
    <property type="entry name" value="VOLTAGE-GATED CATION CHANNEL CALCIUM AND SODIUM"/>
    <property type="match status" value="1"/>
</dbReference>
<evidence type="ECO:0000256" key="8">
    <source>
        <dbReference type="ARBA" id="ARBA00023136"/>
    </source>
</evidence>
<dbReference type="GO" id="GO:0086010">
    <property type="term" value="P:membrane depolarization during action potential"/>
    <property type="evidence" value="ECO:0007669"/>
    <property type="project" value="TreeGrafter"/>
</dbReference>
<feature type="transmembrane region" description="Helical" evidence="11">
    <location>
        <begin position="248"/>
        <end position="268"/>
    </location>
</feature>
<dbReference type="GO" id="GO:0008332">
    <property type="term" value="F:low voltage-gated calcium channel activity"/>
    <property type="evidence" value="ECO:0007669"/>
    <property type="project" value="TreeGrafter"/>
</dbReference>